<dbReference type="Pfam" id="PF24986">
    <property type="entry name" value="PRC_RimM"/>
    <property type="match status" value="1"/>
</dbReference>
<dbReference type="EMBL" id="LNVX01000224">
    <property type="protein sequence ID" value="OEG71333.1"/>
    <property type="molecule type" value="Genomic_DNA"/>
</dbReference>
<dbReference type="GO" id="GO:0006364">
    <property type="term" value="P:rRNA processing"/>
    <property type="evidence" value="ECO:0007669"/>
    <property type="project" value="InterPro"/>
</dbReference>
<protein>
    <recommendedName>
        <fullName evidence="1">Ribosome maturation factor RimM PRC barrel domain-containing protein</fullName>
    </recommendedName>
</protein>
<dbReference type="InterPro" id="IPR056792">
    <property type="entry name" value="PRC_RimM"/>
</dbReference>
<keyword evidence="3" id="KW-1185">Reference proteome</keyword>
<feature type="domain" description="Ribosome maturation factor RimM PRC barrel" evidence="1">
    <location>
        <begin position="13"/>
        <end position="78"/>
    </location>
</feature>
<proteinExistence type="predicted"/>
<dbReference type="Proteomes" id="UP000095237">
    <property type="component" value="Unassembled WGS sequence"/>
</dbReference>
<dbReference type="PANTHER" id="PTHR33692:SF1">
    <property type="entry name" value="RIBOSOME MATURATION FACTOR RIMM"/>
    <property type="match status" value="1"/>
</dbReference>
<dbReference type="GO" id="GO:0005840">
    <property type="term" value="C:ribosome"/>
    <property type="evidence" value="ECO:0007669"/>
    <property type="project" value="InterPro"/>
</dbReference>
<comment type="caution">
    <text evidence="2">The sequence shown here is derived from an EMBL/GenBank/DDBJ whole genome shotgun (WGS) entry which is preliminary data.</text>
</comment>
<dbReference type="SUPFAM" id="SSF50346">
    <property type="entry name" value="PRC-barrel domain"/>
    <property type="match status" value="1"/>
</dbReference>
<dbReference type="PANTHER" id="PTHR33692">
    <property type="entry name" value="RIBOSOME MATURATION FACTOR RIMM"/>
    <property type="match status" value="1"/>
</dbReference>
<gene>
    <name evidence="2" type="ORF">ATZ36_15355</name>
</gene>
<dbReference type="InterPro" id="IPR011033">
    <property type="entry name" value="PRC_barrel-like_sf"/>
</dbReference>
<name>A0A1E5IMI9_ENDTX</name>
<organism evidence="2 3">
    <name type="scientific">Endomicrobium trichonymphae</name>
    <dbReference type="NCBI Taxonomy" id="1408204"/>
    <lineage>
        <taxon>Bacteria</taxon>
        <taxon>Pseudomonadati</taxon>
        <taxon>Elusimicrobiota</taxon>
        <taxon>Endomicrobiia</taxon>
        <taxon>Endomicrobiales</taxon>
        <taxon>Endomicrobiaceae</taxon>
        <taxon>Candidatus Endomicrobiellum</taxon>
    </lineage>
</organism>
<accession>A0A1E5IMI9</accession>
<dbReference type="AlphaFoldDB" id="A0A1E5IMI9"/>
<evidence type="ECO:0000313" key="2">
    <source>
        <dbReference type="EMBL" id="OEG71333.1"/>
    </source>
</evidence>
<evidence type="ECO:0000259" key="1">
    <source>
        <dbReference type="Pfam" id="PF24986"/>
    </source>
</evidence>
<dbReference type="GO" id="GO:0043022">
    <property type="term" value="F:ribosome binding"/>
    <property type="evidence" value="ECO:0007669"/>
    <property type="project" value="InterPro"/>
</dbReference>
<dbReference type="Gene3D" id="2.30.30.240">
    <property type="entry name" value="PRC-barrel domain"/>
    <property type="match status" value="1"/>
</dbReference>
<sequence length="103" mass="11908">MESKKSSLKWKVSDILGFEVFNQNGKRLGILSDIILTGSNDVWVVKYCNEEVLIPALKNIVKEVNIIRKKIFVILPKEYEDIYGQVKSADDVLEYNGYFVYED</sequence>
<dbReference type="InterPro" id="IPR011961">
    <property type="entry name" value="RimM"/>
</dbReference>
<evidence type="ECO:0000313" key="3">
    <source>
        <dbReference type="Proteomes" id="UP000095237"/>
    </source>
</evidence>
<reference evidence="2 3" key="1">
    <citation type="submission" date="2015-11" db="EMBL/GenBank/DDBJ databases">
        <title>Evidence for parallel genomic evolution in an endosymbiosis of termite gut flagellates.</title>
        <authorList>
            <person name="Zheng H."/>
        </authorList>
    </citation>
    <scope>NUCLEOTIDE SEQUENCE [LARGE SCALE GENOMIC DNA]</scope>
    <source>
        <strain evidence="2 3">CET450</strain>
    </source>
</reference>